<proteinExistence type="predicted"/>
<keyword evidence="2" id="KW-1185">Reference proteome</keyword>
<protein>
    <submittedName>
        <fullName evidence="1">Uncharacterized protein</fullName>
    </submittedName>
</protein>
<organism evidence="1 2">
    <name type="scientific">Kickxella alabastrina</name>
    <dbReference type="NCBI Taxonomy" id="61397"/>
    <lineage>
        <taxon>Eukaryota</taxon>
        <taxon>Fungi</taxon>
        <taxon>Fungi incertae sedis</taxon>
        <taxon>Zoopagomycota</taxon>
        <taxon>Kickxellomycotina</taxon>
        <taxon>Kickxellomycetes</taxon>
        <taxon>Kickxellales</taxon>
        <taxon>Kickxellaceae</taxon>
        <taxon>Kickxella</taxon>
    </lineage>
</organism>
<evidence type="ECO:0000313" key="1">
    <source>
        <dbReference type="EMBL" id="KAJ1893615.1"/>
    </source>
</evidence>
<gene>
    <name evidence="1" type="ORF">LPJ66_005648</name>
</gene>
<comment type="caution">
    <text evidence="1">The sequence shown here is derived from an EMBL/GenBank/DDBJ whole genome shotgun (WGS) entry which is preliminary data.</text>
</comment>
<sequence>MIRHFMIAFTKLLVLCLLLVRVLAAESNSDSADIASSTRFVASMVSPTAESAEATNVVPFDNLAQKLPEAFSALENQFSNPEFQAMLTSQLNNPNAVEMFQSLIHDPNAVNSISSLLEDPAIKSSLSAQFVEEYLSPTRTVLATPVHTPEATGDLLSSKVKNNFESGSSKHTNIGATSRPRALVIGCLLTLIFSALAPV</sequence>
<dbReference type="Proteomes" id="UP001150581">
    <property type="component" value="Unassembled WGS sequence"/>
</dbReference>
<reference evidence="1" key="1">
    <citation type="submission" date="2022-07" db="EMBL/GenBank/DDBJ databases">
        <title>Phylogenomic reconstructions and comparative analyses of Kickxellomycotina fungi.</title>
        <authorList>
            <person name="Reynolds N.K."/>
            <person name="Stajich J.E."/>
            <person name="Barry K."/>
            <person name="Grigoriev I.V."/>
            <person name="Crous P."/>
            <person name="Smith M.E."/>
        </authorList>
    </citation>
    <scope>NUCLEOTIDE SEQUENCE</scope>
    <source>
        <strain evidence="1">Benny 63K</strain>
    </source>
</reference>
<accession>A0ACC1IDQ6</accession>
<evidence type="ECO:0000313" key="2">
    <source>
        <dbReference type="Proteomes" id="UP001150581"/>
    </source>
</evidence>
<name>A0ACC1IDQ6_9FUNG</name>
<dbReference type="EMBL" id="JANBPG010000810">
    <property type="protein sequence ID" value="KAJ1893615.1"/>
    <property type="molecule type" value="Genomic_DNA"/>
</dbReference>